<name>A0ACC1R6B6_9HYPO</name>
<evidence type="ECO:0000313" key="2">
    <source>
        <dbReference type="Proteomes" id="UP001148737"/>
    </source>
</evidence>
<gene>
    <name evidence="1" type="ORF">NLG97_g761</name>
</gene>
<sequence length="469" mass="51203">MVLPSSILDVVVVGAGLSGLRAATAVHDAQLSYVVLEALDRVGGKTLSVSSSADSSGVVDLGAAWINDSSQSEMFALAKEFGFDLIQQRAEGSSLFQDATGAVSQIRFGMPANLTPQQELEFYYFVGNMSQYVDRSNLSHPHLGPDAAKLDSMTALDLVKREFKSPLLVNLTHTLSRALLGVEPGEMSALYFVDFLKSGTGILNISSDEKHGAQYLRNQQGNQNFAVRLAAKLRPGTVQLSSAVKRIVQVSGYSIVQTTNGKVYFAKKVIVSTPTPLLKRIDFVPPLPQAKSLLSRSTKLGYYSKTVLIYSDPWWRHANLSGAFSSHNGPISFTRDTCAPSVQQYSITCFHVGEPGRQWSKLSGQQRQKAVLDQFQQAFGTVVKSIPAPINIIEKEWTKQDWVEGNPNPVMMPGIMTSAAGQSIREPYRNVHFVGTETSLKWKGYMEGAILSGIRGAAEVIEELKRNNP</sequence>
<reference evidence="1" key="1">
    <citation type="submission" date="2022-07" db="EMBL/GenBank/DDBJ databases">
        <title>Genome Sequence of Lecanicillium saksenae.</title>
        <authorList>
            <person name="Buettner E."/>
        </authorList>
    </citation>
    <scope>NUCLEOTIDE SEQUENCE</scope>
    <source>
        <strain evidence="1">VT-O1</strain>
    </source>
</reference>
<protein>
    <submittedName>
        <fullName evidence="1">Uncharacterized protein</fullName>
    </submittedName>
</protein>
<accession>A0ACC1R6B6</accession>
<evidence type="ECO:0000313" key="1">
    <source>
        <dbReference type="EMBL" id="KAJ3498908.1"/>
    </source>
</evidence>
<comment type="caution">
    <text evidence="1">The sequence shown here is derived from an EMBL/GenBank/DDBJ whole genome shotgun (WGS) entry which is preliminary data.</text>
</comment>
<keyword evidence="2" id="KW-1185">Reference proteome</keyword>
<organism evidence="1 2">
    <name type="scientific">Lecanicillium saksenae</name>
    <dbReference type="NCBI Taxonomy" id="468837"/>
    <lineage>
        <taxon>Eukaryota</taxon>
        <taxon>Fungi</taxon>
        <taxon>Dikarya</taxon>
        <taxon>Ascomycota</taxon>
        <taxon>Pezizomycotina</taxon>
        <taxon>Sordariomycetes</taxon>
        <taxon>Hypocreomycetidae</taxon>
        <taxon>Hypocreales</taxon>
        <taxon>Cordycipitaceae</taxon>
        <taxon>Lecanicillium</taxon>
    </lineage>
</organism>
<dbReference type="Proteomes" id="UP001148737">
    <property type="component" value="Unassembled WGS sequence"/>
</dbReference>
<dbReference type="EMBL" id="JANAKD010000029">
    <property type="protein sequence ID" value="KAJ3498908.1"/>
    <property type="molecule type" value="Genomic_DNA"/>
</dbReference>
<proteinExistence type="predicted"/>